<dbReference type="Pfam" id="PF13432">
    <property type="entry name" value="TPR_16"/>
    <property type="match status" value="1"/>
</dbReference>
<dbReference type="EMBL" id="JNBR01001915">
    <property type="protein sequence ID" value="OQR84311.1"/>
    <property type="molecule type" value="Genomic_DNA"/>
</dbReference>
<proteinExistence type="predicted"/>
<dbReference type="SMART" id="SM00028">
    <property type="entry name" value="TPR"/>
    <property type="match status" value="8"/>
</dbReference>
<dbReference type="InterPro" id="IPR058921">
    <property type="entry name" value="PAP/OAS1-rel"/>
</dbReference>
<evidence type="ECO:0000259" key="4">
    <source>
        <dbReference type="Pfam" id="PF26180"/>
    </source>
</evidence>
<sequence length="1333" mass="146072">MEEKKLQSAILKYRHLNHDRKSAGGPAAAVPAAETAGPKKRRTFTYTDHSEMLGQLCNNLSSAASPGNKLNGVYPTAALLRSSTASPSDGFQFEEAFQRGMRLVEKKDYKRALSEFTEAINVAPNKLKAYVQRAMCFMKAQRYDPAIEDYSKIIGQTPGDSDMFTKRAYAYECNKKLDLAIKDYTSAIDISTVPAKIKDARLARGKALAAMDHLTAALADFGAVIDMDRRSEEGYRQRALVYGRLEKHDLALADHDRVLELESRQLTHVKVESLLQRATTLLKLADSDEKGFLLHMQEDSALLSAEAGDRPQRHNARTICRALDDGRLVPCVSADAKAFAARAVDDFSAALEQDTDSSPVLAARGEALLRVGRFAEALRDLDAALAIDGREPQLLLARAVALQYLDNPDDGLSPRALELLATVVEKSPPRAKADAYFRRARLFIEHDRIEDAVADLTSVVQLFPKVLVEEKDTGADFLPEEQVKPFSLVGAKDAKTPVLVVIAALLGRARLHMQLSRFGAAVADYGAILSVAPGHFEAQLEEQQARDLDEKSKVEAMNRAYEWLMEHEKEAAKKAAKKKKKKAPKAAQDSPSKRPAAVPPRPPAIVVTVKADSASDNDDDDSDRTVVVQPSAPKSSPAPSRSATPNGRPVAYTRDEACESLYEMEAETPVERRVPPRPTFRFSLTDELPAPSAAKDDDLKSGGSDDDAKSRTSSTPAASPVVIVDDRYLRKRRKQLEKLRADLTDVCDRREADGIVEALDRATRKQMLEQLQDECQRAKALLAELEREKETAVLSPQRPTPTTSSDASPVPARTPDRSPGKPPVALAPPPIKTSASPPRPTRAESSPHRPAREASPDDVARLRYQLEVMGRALQEKQAELEQLKRLTMLAPAASPLPLSSLSNKLHCMERCMRPLAPAAFATPALRHADLMVELFGPTVDSERVRTKLMRYLAAVLEPVGAVTTFYPSGSYPLKTYLPDSDIDVCLVLADESYVATWHAAVTQALMAAATADVKEECAVRNVTFVNAEVRVVKCTIDNVSIDVTANRFGALGAVSLLHEMDARVGQHHLFKRSLILIKTWCMYDSGRFIAAPPTAPRSNVLGAVVGALSTFALNTMVLCLFNCFGKRICHPLQALVEFFHFYADFSWAHHAVTMFGKVPIASLNTGWRPSVRSADVFMDEVAVDAFRARVETVHGGVRPSLPFQVRACNVVDPLNECNNVARSVTADKLAELRQALQNGRQALVQIFAEAFQAATGGKKDVDMHAEDIVAALDPRALESFFLTGWQTYGSGYRPDLLVHPRQVWHPPAMNPFGDGNVAIDVLASQVADLGQLP</sequence>
<feature type="region of interest" description="Disordered" evidence="2">
    <location>
        <begin position="19"/>
        <end position="38"/>
    </location>
</feature>
<feature type="compositionally biased region" description="Low complexity" evidence="2">
    <location>
        <begin position="604"/>
        <end position="614"/>
    </location>
</feature>
<evidence type="ECO:0000256" key="1">
    <source>
        <dbReference type="PROSITE-ProRule" id="PRU00339"/>
    </source>
</evidence>
<dbReference type="Pfam" id="PF26180">
    <property type="entry name" value="PAP-OAS1"/>
    <property type="match status" value="1"/>
</dbReference>
<dbReference type="SUPFAM" id="SSF48452">
    <property type="entry name" value="TPR-like"/>
    <property type="match status" value="3"/>
</dbReference>
<dbReference type="InterPro" id="IPR054708">
    <property type="entry name" value="MTPAP-like_central"/>
</dbReference>
<dbReference type="Gene3D" id="1.10.1410.10">
    <property type="match status" value="1"/>
</dbReference>
<feature type="repeat" description="TPR" evidence="1">
    <location>
        <begin position="93"/>
        <end position="126"/>
    </location>
</feature>
<dbReference type="Gene3D" id="3.30.460.10">
    <property type="entry name" value="Beta Polymerase, domain 2"/>
    <property type="match status" value="1"/>
</dbReference>
<dbReference type="InterPro" id="IPR011990">
    <property type="entry name" value="TPR-like_helical_dom_sf"/>
</dbReference>
<reference evidence="5 6" key="1">
    <citation type="journal article" date="2014" name="Genome Biol. Evol.">
        <title>The secreted proteins of Achlya hypogyna and Thraustotheca clavata identify the ancestral oomycete secretome and reveal gene acquisitions by horizontal gene transfer.</title>
        <authorList>
            <person name="Misner I."/>
            <person name="Blouin N."/>
            <person name="Leonard G."/>
            <person name="Richards T.A."/>
            <person name="Lane C.E."/>
        </authorList>
    </citation>
    <scope>NUCLEOTIDE SEQUENCE [LARGE SCALE GENOMIC DNA]</scope>
    <source>
        <strain evidence="5 6">ATCC 48635</strain>
    </source>
</reference>
<feature type="compositionally biased region" description="Basic and acidic residues" evidence="2">
    <location>
        <begin position="841"/>
        <end position="858"/>
    </location>
</feature>
<feature type="compositionally biased region" description="Basic residues" evidence="2">
    <location>
        <begin position="574"/>
        <end position="584"/>
    </location>
</feature>
<keyword evidence="6" id="KW-1185">Reference proteome</keyword>
<accession>A0A1V9YF28</accession>
<evidence type="ECO:0000256" key="2">
    <source>
        <dbReference type="SAM" id="MobiDB-lite"/>
    </source>
</evidence>
<feature type="compositionally biased region" description="Low complexity" evidence="2">
    <location>
        <begin position="23"/>
        <end position="36"/>
    </location>
</feature>
<dbReference type="Proteomes" id="UP000243579">
    <property type="component" value="Unassembled WGS sequence"/>
</dbReference>
<name>A0A1V9YF28_ACHHY</name>
<evidence type="ECO:0008006" key="7">
    <source>
        <dbReference type="Google" id="ProtNLM"/>
    </source>
</evidence>
<feature type="compositionally biased region" description="Low complexity" evidence="2">
    <location>
        <begin position="630"/>
        <end position="645"/>
    </location>
</feature>
<feature type="repeat" description="TPR" evidence="1">
    <location>
        <begin position="433"/>
        <end position="466"/>
    </location>
</feature>
<feature type="region of interest" description="Disordered" evidence="2">
    <location>
        <begin position="570"/>
        <end position="720"/>
    </location>
</feature>
<gene>
    <name evidence="5" type="ORF">ACHHYP_13571</name>
</gene>
<keyword evidence="1" id="KW-0802">TPR repeat</keyword>
<dbReference type="InterPro" id="IPR058920">
    <property type="entry name" value="PAP-OAS1-bd-rel"/>
</dbReference>
<evidence type="ECO:0000259" key="3">
    <source>
        <dbReference type="Pfam" id="PF22600"/>
    </source>
</evidence>
<dbReference type="Gene3D" id="1.25.40.10">
    <property type="entry name" value="Tetratricopeptide repeat domain"/>
    <property type="match status" value="4"/>
</dbReference>
<dbReference type="InterPro" id="IPR043519">
    <property type="entry name" value="NT_sf"/>
</dbReference>
<feature type="repeat" description="TPR" evidence="1">
    <location>
        <begin position="127"/>
        <end position="160"/>
    </location>
</feature>
<organism evidence="5 6">
    <name type="scientific">Achlya hypogyna</name>
    <name type="common">Oomycete</name>
    <name type="synonym">Protoachlya hypogyna</name>
    <dbReference type="NCBI Taxonomy" id="1202772"/>
    <lineage>
        <taxon>Eukaryota</taxon>
        <taxon>Sar</taxon>
        <taxon>Stramenopiles</taxon>
        <taxon>Oomycota</taxon>
        <taxon>Saprolegniomycetes</taxon>
        <taxon>Saprolegniales</taxon>
        <taxon>Achlyaceae</taxon>
        <taxon>Achlya</taxon>
    </lineage>
</organism>
<protein>
    <recommendedName>
        <fullName evidence="7">Polynucleotide adenylyltransferase</fullName>
    </recommendedName>
</protein>
<dbReference type="PROSITE" id="PS50005">
    <property type="entry name" value="TPR"/>
    <property type="match status" value="3"/>
</dbReference>
<comment type="caution">
    <text evidence="5">The sequence shown here is derived from an EMBL/GenBank/DDBJ whole genome shotgun (WGS) entry which is preliminary data.</text>
</comment>
<dbReference type="OrthoDB" id="273917at2759"/>
<evidence type="ECO:0000313" key="5">
    <source>
        <dbReference type="EMBL" id="OQR84311.1"/>
    </source>
</evidence>
<dbReference type="SUPFAM" id="SSF81631">
    <property type="entry name" value="PAP/OAS1 substrate-binding domain"/>
    <property type="match status" value="1"/>
</dbReference>
<dbReference type="PANTHER" id="PTHR45979:SF30">
    <property type="entry name" value="NUCLEOTIDYLTRANSFERASE"/>
    <property type="match status" value="1"/>
</dbReference>
<dbReference type="InterPro" id="IPR019734">
    <property type="entry name" value="TPR_rpt"/>
</dbReference>
<evidence type="ECO:0000313" key="6">
    <source>
        <dbReference type="Proteomes" id="UP000243579"/>
    </source>
</evidence>
<dbReference type="PANTHER" id="PTHR45979">
    <property type="entry name" value="PAP/OAS1 SUBSTRATE-BINDING DOMAIN SUPERFAMILY"/>
    <property type="match status" value="1"/>
</dbReference>
<feature type="compositionally biased region" description="Pro residues" evidence="2">
    <location>
        <begin position="820"/>
        <end position="831"/>
    </location>
</feature>
<dbReference type="STRING" id="1202772.A0A1V9YF28"/>
<feature type="domain" description="Poly(A) RNA polymerase mitochondrial-like central palm" evidence="3">
    <location>
        <begin position="935"/>
        <end position="1058"/>
    </location>
</feature>
<dbReference type="SUPFAM" id="SSF81301">
    <property type="entry name" value="Nucleotidyltransferase"/>
    <property type="match status" value="1"/>
</dbReference>
<feature type="region of interest" description="Disordered" evidence="2">
    <location>
        <begin position="788"/>
        <end position="858"/>
    </location>
</feature>
<feature type="domain" description="PAP/OAS1 substrate-binding-related" evidence="4">
    <location>
        <begin position="1064"/>
        <end position="1249"/>
    </location>
</feature>
<dbReference type="Pfam" id="PF22600">
    <property type="entry name" value="MTPAP-like_central"/>
    <property type="match status" value="1"/>
</dbReference>